<evidence type="ECO:0000313" key="11">
    <source>
        <dbReference type="EMBL" id="AKV80150.1"/>
    </source>
</evidence>
<evidence type="ECO:0000256" key="5">
    <source>
        <dbReference type="SAM" id="Phobius"/>
    </source>
</evidence>
<sequence>MKLSRGVISLKEAYGQAMAVTAPLGSVVSTSTAAILYAGHSVVFTTLLALLGSALWIYTLTSYTRRVASPGGYYTFGYSAWRNKTVSFFEALTEVFAYSLLNAVNAITLYLLVSIGLQVIGISPPWWVEVLAIGLGLAYPTLISLTDIKKLLGYVVTISASAEVVLLLALFILSLSKPFHPEYFTPDGVSGSNIAQAFVLSMVSISGAGAASYLGEEAKKPFKTITQGMWLSLVIGGIAMFLGTYALVALWNGSLSALANSPQPLIYEMFQYGKIPMIIALVLAANSLLASNIGTTLGSARILFNLAREKSAPMLLAKTAKNGEPLVATMMIGGLSTLVVVVSVLGLGISNAFAVVSVITGIFWLTGRIVDGFGVPVFYYRIGQLSWNTLFIPLIATALNVWGVGESLSSPDLFTIYTLVAILLVIGAWYFLMGRKGRPGSLVVDENNQVITIEEYMERLKKKIPS</sequence>
<dbReference type="EMBL" id="CP012174">
    <property type="protein sequence ID" value="AKV77905.1"/>
    <property type="molecule type" value="Genomic_DNA"/>
</dbReference>
<dbReference type="Proteomes" id="UP000056255">
    <property type="component" value="Chromosome"/>
</dbReference>
<feature type="transmembrane region" description="Helical" evidence="5">
    <location>
        <begin position="126"/>
        <end position="145"/>
    </location>
</feature>
<feature type="transmembrane region" description="Helical" evidence="5">
    <location>
        <begin position="352"/>
        <end position="370"/>
    </location>
</feature>
<dbReference type="AlphaFoldDB" id="A0A088E1V0"/>
<dbReference type="RefSeq" id="WP_011921395.1">
    <property type="nucleotide sequence ID" value="NZ_AP019770.1"/>
</dbReference>
<evidence type="ECO:0000256" key="3">
    <source>
        <dbReference type="ARBA" id="ARBA00022989"/>
    </source>
</evidence>
<evidence type="ECO:0000313" key="15">
    <source>
        <dbReference type="Proteomes" id="UP000061362"/>
    </source>
</evidence>
<evidence type="ECO:0000313" key="14">
    <source>
        <dbReference type="Proteomes" id="UP000056255"/>
    </source>
</evidence>
<reference evidence="7 13" key="1">
    <citation type="journal article" date="2014" name="J. Bacteriol.">
        <title>Role of an Archaeal PitA Transporter in the Copper and Arsenic Resistance of Metallosphaera sedula, an Extreme Thermoacidophile.</title>
        <authorList>
            <person name="McCarthy S."/>
            <person name="Ai C."/>
            <person name="Wheaton G."/>
            <person name="Tevatia R."/>
            <person name="Eckrich V."/>
            <person name="Kelly R."/>
            <person name="Blum P."/>
        </authorList>
    </citation>
    <scope>NUCLEOTIDE SEQUENCE [LARGE SCALE GENOMIC DNA]</scope>
    <source>
        <strain evidence="7 13">CuR1</strain>
    </source>
</reference>
<evidence type="ECO:0000313" key="18">
    <source>
        <dbReference type="Proteomes" id="UP000068832"/>
    </source>
</evidence>
<dbReference type="EMBL" id="CP012172">
    <property type="protein sequence ID" value="AKV73416.1"/>
    <property type="molecule type" value="Genomic_DNA"/>
</dbReference>
<feature type="domain" description="Amino acid permease/ SLC12A" evidence="6">
    <location>
        <begin position="17"/>
        <end position="362"/>
    </location>
</feature>
<feature type="transmembrane region" description="Helical" evidence="5">
    <location>
        <begin position="277"/>
        <end position="304"/>
    </location>
</feature>
<keyword evidence="2 5" id="KW-0812">Transmembrane</keyword>
<reference evidence="12 14" key="3">
    <citation type="submission" date="2015-07" db="EMBL/GenBank/DDBJ databases">
        <title>Physiological, transcriptional responses and genome re-sequencing of acid resistant extremely thermoacidophilic Metallosphaera sedula SARC-M1.</title>
        <authorList>
            <person name="Ai C."/>
            <person name="McCarthy S."/>
            <person name="Eckrich V."/>
            <person name="Rudrappa D."/>
            <person name="Qiu G."/>
            <person name="Blum P."/>
        </authorList>
    </citation>
    <scope>NUCLEOTIDE SEQUENCE [LARGE SCALE GENOMIC DNA]</scope>
    <source>
        <strain evidence="12 14">SARC-M1</strain>
    </source>
</reference>
<dbReference type="Proteomes" id="UP000062475">
    <property type="component" value="Chromosome"/>
</dbReference>
<dbReference type="EMBL" id="CP012175">
    <property type="protein sequence ID" value="AKV80150.1"/>
    <property type="molecule type" value="Genomic_DNA"/>
</dbReference>
<feature type="transmembrane region" description="Helical" evidence="5">
    <location>
        <begin position="382"/>
        <end position="402"/>
    </location>
</feature>
<proteinExistence type="predicted"/>
<evidence type="ECO:0000256" key="4">
    <source>
        <dbReference type="ARBA" id="ARBA00023136"/>
    </source>
</evidence>
<dbReference type="PANTHER" id="PTHR42770">
    <property type="entry name" value="AMINO ACID TRANSPORTER-RELATED"/>
    <property type="match status" value="1"/>
</dbReference>
<dbReference type="InterPro" id="IPR004841">
    <property type="entry name" value="AA-permease/SLC12A_dom"/>
</dbReference>
<dbReference type="Pfam" id="PF00324">
    <property type="entry name" value="AA_permease"/>
    <property type="match status" value="1"/>
</dbReference>
<evidence type="ECO:0000313" key="10">
    <source>
        <dbReference type="EMBL" id="AKV77905.1"/>
    </source>
</evidence>
<evidence type="ECO:0000256" key="2">
    <source>
        <dbReference type="ARBA" id="ARBA00022692"/>
    </source>
</evidence>
<feature type="transmembrane region" description="Helical" evidence="5">
    <location>
        <begin position="95"/>
        <end position="120"/>
    </location>
</feature>
<dbReference type="InterPro" id="IPR050367">
    <property type="entry name" value="APC_superfamily"/>
</dbReference>
<accession>A0A088E1V0</accession>
<dbReference type="PATRIC" id="fig|43687.5.peg.255"/>
<evidence type="ECO:0000313" key="9">
    <source>
        <dbReference type="EMBL" id="AKV75659.1"/>
    </source>
</evidence>
<dbReference type="EMBL" id="CP008822">
    <property type="protein sequence ID" value="AIM26414.1"/>
    <property type="molecule type" value="Genomic_DNA"/>
</dbReference>
<organism evidence="7 13">
    <name type="scientific">Metallosphaera sedula</name>
    <dbReference type="NCBI Taxonomy" id="43687"/>
    <lineage>
        <taxon>Archaea</taxon>
        <taxon>Thermoproteota</taxon>
        <taxon>Thermoprotei</taxon>
        <taxon>Sulfolobales</taxon>
        <taxon>Sulfolobaceae</taxon>
        <taxon>Metallosphaera</taxon>
    </lineage>
</organism>
<feature type="transmembrane region" description="Helical" evidence="5">
    <location>
        <begin position="228"/>
        <end position="251"/>
    </location>
</feature>
<dbReference type="PANTHER" id="PTHR42770:SF11">
    <property type="entry name" value="INNER MEMBRANE TRANSPORT PROTEIN YBAT"/>
    <property type="match status" value="1"/>
</dbReference>
<evidence type="ECO:0000313" key="17">
    <source>
        <dbReference type="Proteomes" id="UP000062475"/>
    </source>
</evidence>
<keyword evidence="3 5" id="KW-1133">Transmembrane helix</keyword>
<name>A0A088E1V0_9CREN</name>
<evidence type="ECO:0000313" key="7">
    <source>
        <dbReference type="EMBL" id="AIM26414.1"/>
    </source>
</evidence>
<feature type="transmembrane region" description="Helical" evidence="5">
    <location>
        <begin position="414"/>
        <end position="432"/>
    </location>
</feature>
<dbReference type="EMBL" id="CP012173">
    <property type="protein sequence ID" value="AKV75659.1"/>
    <property type="molecule type" value="Genomic_DNA"/>
</dbReference>
<evidence type="ECO:0000313" key="8">
    <source>
        <dbReference type="EMBL" id="AKV73416.1"/>
    </source>
</evidence>
<evidence type="ECO:0000256" key="1">
    <source>
        <dbReference type="ARBA" id="ARBA00004141"/>
    </source>
</evidence>
<protein>
    <submittedName>
        <fullName evidence="8">Amino acid permease</fullName>
    </submittedName>
    <submittedName>
        <fullName evidence="7">Amino acid/polyamine/organocation transporter, APC superfamily</fullName>
    </submittedName>
</protein>
<feature type="transmembrane region" description="Helical" evidence="5">
    <location>
        <begin position="34"/>
        <end position="58"/>
    </location>
</feature>
<dbReference type="Proteomes" id="UP000061362">
    <property type="component" value="Chromosome"/>
</dbReference>
<evidence type="ECO:0000313" key="13">
    <source>
        <dbReference type="Proteomes" id="UP000029084"/>
    </source>
</evidence>
<feature type="transmembrane region" description="Helical" evidence="5">
    <location>
        <begin position="152"/>
        <end position="174"/>
    </location>
</feature>
<evidence type="ECO:0000259" key="6">
    <source>
        <dbReference type="Pfam" id="PF00324"/>
    </source>
</evidence>
<evidence type="ECO:0000313" key="16">
    <source>
        <dbReference type="Proteomes" id="UP000062398"/>
    </source>
</evidence>
<reference evidence="15 16" key="2">
    <citation type="journal article" date="2015" name="Genome Announc.">
        <title>Complete Genome Sequences of Evolved Arsenate-Resistant Metallosphaera sedula Strains.</title>
        <authorList>
            <person name="Ai C."/>
            <person name="McCarthy S."/>
            <person name="Schackwitz W."/>
            <person name="Martin J."/>
            <person name="Lipzen A."/>
            <person name="Blum P."/>
        </authorList>
    </citation>
    <scope>NUCLEOTIDE SEQUENCE [LARGE SCALE GENOMIC DNA]</scope>
    <source>
        <strain evidence="10 16">ARS120-1</strain>
        <strain evidence="11 15">ARS120-2</strain>
        <strain evidence="8 18">ARS50-1</strain>
        <strain evidence="9 17">ARS50-2</strain>
    </source>
</reference>
<dbReference type="GO" id="GO:0016020">
    <property type="term" value="C:membrane"/>
    <property type="evidence" value="ECO:0007669"/>
    <property type="project" value="UniProtKB-SubCell"/>
</dbReference>
<dbReference type="Proteomes" id="UP000062398">
    <property type="component" value="Chromosome"/>
</dbReference>
<gene>
    <name evidence="7" type="ORF">HA72_0250</name>
    <name evidence="8" type="ORF">MsedA_0261</name>
    <name evidence="9" type="ORF">MsedB_0261</name>
    <name evidence="10" type="ORF">MsedC_0260</name>
    <name evidence="11" type="ORF">MsedD_0261</name>
    <name evidence="12" type="ORF">MsedE_0261</name>
</gene>
<evidence type="ECO:0000313" key="12">
    <source>
        <dbReference type="EMBL" id="AKV82392.1"/>
    </source>
</evidence>
<dbReference type="Proteomes" id="UP000068832">
    <property type="component" value="Chromosome"/>
</dbReference>
<dbReference type="Gene3D" id="1.20.1740.10">
    <property type="entry name" value="Amino acid/polyamine transporter I"/>
    <property type="match status" value="1"/>
</dbReference>
<dbReference type="Proteomes" id="UP000029084">
    <property type="component" value="Chromosome"/>
</dbReference>
<dbReference type="OrthoDB" id="36693at2157"/>
<dbReference type="GO" id="GO:0055085">
    <property type="term" value="P:transmembrane transport"/>
    <property type="evidence" value="ECO:0007669"/>
    <property type="project" value="InterPro"/>
</dbReference>
<keyword evidence="4 5" id="KW-0472">Membrane</keyword>
<dbReference type="OMA" id="AVMTLYH"/>
<dbReference type="EMBL" id="CP012176">
    <property type="protein sequence ID" value="AKV82392.1"/>
    <property type="molecule type" value="Genomic_DNA"/>
</dbReference>
<dbReference type="PIRSF" id="PIRSF006060">
    <property type="entry name" value="AA_transporter"/>
    <property type="match status" value="1"/>
</dbReference>
<feature type="transmembrane region" description="Helical" evidence="5">
    <location>
        <begin position="194"/>
        <end position="216"/>
    </location>
</feature>
<dbReference type="GeneID" id="91754695"/>
<feature type="transmembrane region" description="Helical" evidence="5">
    <location>
        <begin position="325"/>
        <end position="346"/>
    </location>
</feature>
<comment type="subcellular location">
    <subcellularLocation>
        <location evidence="1">Membrane</location>
        <topology evidence="1">Multi-pass membrane protein</topology>
    </subcellularLocation>
</comment>